<dbReference type="PROSITE" id="PS51470">
    <property type="entry name" value="FG_GAP"/>
    <property type="match status" value="2"/>
</dbReference>
<evidence type="ECO:0000256" key="2">
    <source>
        <dbReference type="ARBA" id="ARBA00022737"/>
    </source>
</evidence>
<dbReference type="Gene3D" id="2.130.10.130">
    <property type="entry name" value="Integrin alpha, N-terminal"/>
    <property type="match status" value="3"/>
</dbReference>
<organism evidence="6 7">
    <name type="scientific">Streptomyces lutosisoli</name>
    <dbReference type="NCBI Taxonomy" id="2665721"/>
    <lineage>
        <taxon>Bacteria</taxon>
        <taxon>Bacillati</taxon>
        <taxon>Actinomycetota</taxon>
        <taxon>Actinomycetes</taxon>
        <taxon>Kitasatosporales</taxon>
        <taxon>Streptomycetaceae</taxon>
        <taxon>Streptomyces</taxon>
    </lineage>
</organism>
<dbReference type="PANTHER" id="PTHR46580:SF2">
    <property type="entry name" value="MAM DOMAIN-CONTAINING PROTEIN"/>
    <property type="match status" value="1"/>
</dbReference>
<feature type="chain" id="PRO_5047304843" evidence="5">
    <location>
        <begin position="32"/>
        <end position="519"/>
    </location>
</feature>
<evidence type="ECO:0000256" key="3">
    <source>
        <dbReference type="ARBA" id="ARBA00023180"/>
    </source>
</evidence>
<comment type="caution">
    <text evidence="6">The sequence shown here is derived from an EMBL/GenBank/DDBJ whole genome shotgun (WGS) entry which is preliminary data.</text>
</comment>
<evidence type="ECO:0000256" key="1">
    <source>
        <dbReference type="ARBA" id="ARBA00022729"/>
    </source>
</evidence>
<feature type="compositionally biased region" description="Low complexity" evidence="4">
    <location>
        <begin position="452"/>
        <end position="462"/>
    </location>
</feature>
<dbReference type="Proteomes" id="UP001596957">
    <property type="component" value="Unassembled WGS sequence"/>
</dbReference>
<dbReference type="InterPro" id="IPR000413">
    <property type="entry name" value="Integrin_alpha"/>
</dbReference>
<dbReference type="Pfam" id="PF01839">
    <property type="entry name" value="FG-GAP"/>
    <property type="match status" value="4"/>
</dbReference>
<name>A0ABW2VHI1_9ACTN</name>
<keyword evidence="3" id="KW-0325">Glycoprotein</keyword>
<dbReference type="RefSeq" id="WP_381301017.1">
    <property type="nucleotide sequence ID" value="NZ_JBHTEC010000001.1"/>
</dbReference>
<feature type="compositionally biased region" description="Basic and acidic residues" evidence="4">
    <location>
        <begin position="472"/>
        <end position="495"/>
    </location>
</feature>
<protein>
    <submittedName>
        <fullName evidence="6">FG-GAP-like repeat-containing protein</fullName>
    </submittedName>
</protein>
<keyword evidence="7" id="KW-1185">Reference proteome</keyword>
<proteinExistence type="predicted"/>
<dbReference type="PANTHER" id="PTHR46580">
    <property type="entry name" value="SENSOR KINASE-RELATED"/>
    <property type="match status" value="1"/>
</dbReference>
<dbReference type="InterPro" id="IPR013517">
    <property type="entry name" value="FG-GAP"/>
</dbReference>
<accession>A0ABW2VHI1</accession>
<gene>
    <name evidence="6" type="ORF">ACFQZP_20230</name>
</gene>
<keyword evidence="1 5" id="KW-0732">Signal</keyword>
<dbReference type="PRINTS" id="PR01185">
    <property type="entry name" value="INTEGRINA"/>
</dbReference>
<evidence type="ECO:0000313" key="7">
    <source>
        <dbReference type="Proteomes" id="UP001596957"/>
    </source>
</evidence>
<feature type="signal peptide" evidence="5">
    <location>
        <begin position="1"/>
        <end position="31"/>
    </location>
</feature>
<dbReference type="InterPro" id="IPR028994">
    <property type="entry name" value="Integrin_alpha_N"/>
</dbReference>
<feature type="region of interest" description="Disordered" evidence="4">
    <location>
        <begin position="452"/>
        <end position="519"/>
    </location>
</feature>
<dbReference type="SMART" id="SM00191">
    <property type="entry name" value="Int_alpha"/>
    <property type="match status" value="6"/>
</dbReference>
<feature type="compositionally biased region" description="Basic residues" evidence="4">
    <location>
        <begin position="502"/>
        <end position="519"/>
    </location>
</feature>
<evidence type="ECO:0000256" key="4">
    <source>
        <dbReference type="SAM" id="MobiDB-lite"/>
    </source>
</evidence>
<dbReference type="InterPro" id="IPR013519">
    <property type="entry name" value="Int_alpha_beta-p"/>
</dbReference>
<reference evidence="7" key="1">
    <citation type="journal article" date="2019" name="Int. J. Syst. Evol. Microbiol.">
        <title>The Global Catalogue of Microorganisms (GCM) 10K type strain sequencing project: providing services to taxonomists for standard genome sequencing and annotation.</title>
        <authorList>
            <consortium name="The Broad Institute Genomics Platform"/>
            <consortium name="The Broad Institute Genome Sequencing Center for Infectious Disease"/>
            <person name="Wu L."/>
            <person name="Ma J."/>
        </authorList>
    </citation>
    <scope>NUCLEOTIDE SEQUENCE [LARGE SCALE GENOMIC DNA]</scope>
    <source>
        <strain evidence="7">CGMCC 4.7198</strain>
    </source>
</reference>
<dbReference type="SUPFAM" id="SSF69318">
    <property type="entry name" value="Integrin alpha N-terminal domain"/>
    <property type="match status" value="1"/>
</dbReference>
<keyword evidence="2" id="KW-0677">Repeat</keyword>
<evidence type="ECO:0000256" key="5">
    <source>
        <dbReference type="SAM" id="SignalP"/>
    </source>
</evidence>
<dbReference type="EMBL" id="JBHTEC010000001">
    <property type="protein sequence ID" value="MFD0283963.1"/>
    <property type="molecule type" value="Genomic_DNA"/>
</dbReference>
<evidence type="ECO:0000313" key="6">
    <source>
        <dbReference type="EMBL" id="MFD0283963.1"/>
    </source>
</evidence>
<sequence>MNRRIRVTLATAAATALTGGLLAGAAAPVTAATATAAGSQLRGDFNGDGYRDVAIGVPAGTDGSWEAGWVGVVYGTSAGIDPTKRKILTQSGSVNPGSSEGGDLFGAGLSVADFDGDGYSDLAVGAPGEDISPNSSQGTVTLYWGGPSGLGTSAALVKDPVAKDTNRFGGAITAGDFDGDGDTDLASYNALSSTVSVLHGPFTRSGTWASASTVTLPETSAYATGFLSSGNVSGDAADDLVVQYRTLRGGTNRAWYFRGSATGAGLVQEAVLPASHTSAVGDIDKDGYADIAVADAYETTGVGGAVTVLYGGSAGLGTSRAATALTQNSPGVPGSSESGDRFGAALSISDVTGDGYGDLAVGLPGEDVGSLTDAGSLVLLRGSATGIAGTGNQSLTQNTSGIPGTAESKDQFGSFVLLTDVNNNGRADLTAAAIGEAVTGTTVRTGAVWRLPGATTGLTGTGSKSFGSYELGRAREDQSFRPDTGRLRHPGRPEPEPANGHPGRRRRQRTPLRRLWRRP</sequence>